<proteinExistence type="predicted"/>
<reference evidence="3 4" key="1">
    <citation type="journal article" date="2019" name="Int. J. Syst. Evol. Microbiol.">
        <title>The Global Catalogue of Microorganisms (GCM) 10K type strain sequencing project: providing services to taxonomists for standard genome sequencing and annotation.</title>
        <authorList>
            <consortium name="The Broad Institute Genomics Platform"/>
            <consortium name="The Broad Institute Genome Sequencing Center for Infectious Disease"/>
            <person name="Wu L."/>
            <person name="Ma J."/>
        </authorList>
    </citation>
    <scope>NUCLEOTIDE SEQUENCE [LARGE SCALE GENOMIC DNA]</scope>
    <source>
        <strain evidence="3 4">PSRA2</strain>
    </source>
</reference>
<keyword evidence="1" id="KW-0233">DNA recombination</keyword>
<dbReference type="GO" id="GO:0006310">
    <property type="term" value="P:DNA recombination"/>
    <property type="evidence" value="ECO:0007669"/>
    <property type="project" value="UniProtKB-KW"/>
</dbReference>
<sequence length="201" mass="22928">MRLEATAKPDEYKVWMTDDELEELRRSTMNPRDDLVIQLGGYVGLRAFEIPQIHPEHVKRTADGDHYRLRVPEGKDTTGSGGKPRDAYLPPDVESDIHRYQTHEDIAPSDPLVDLTERGVRDVVKRTADRAADETGDDDFRYVSSHDLRRRFAQRLLVDRQMNPRIVMAVGGWDSFQAIEPYLNAPTPDVVNEAFEEAGLI</sequence>
<gene>
    <name evidence="3" type="ORF">ACFQHK_13795</name>
</gene>
<evidence type="ECO:0000313" key="4">
    <source>
        <dbReference type="Proteomes" id="UP001596406"/>
    </source>
</evidence>
<dbReference type="CDD" id="cd00397">
    <property type="entry name" value="DNA_BRE_C"/>
    <property type="match status" value="1"/>
</dbReference>
<evidence type="ECO:0000259" key="2">
    <source>
        <dbReference type="PROSITE" id="PS51898"/>
    </source>
</evidence>
<evidence type="ECO:0000313" key="3">
    <source>
        <dbReference type="EMBL" id="MFC6837568.1"/>
    </source>
</evidence>
<evidence type="ECO:0000256" key="1">
    <source>
        <dbReference type="ARBA" id="ARBA00023172"/>
    </source>
</evidence>
<comment type="caution">
    <text evidence="3">The sequence shown here is derived from an EMBL/GenBank/DDBJ whole genome shotgun (WGS) entry which is preliminary data.</text>
</comment>
<name>A0ABD5UBH6_9EURY</name>
<dbReference type="AlphaFoldDB" id="A0ABD5UBH6"/>
<dbReference type="Gene3D" id="1.10.443.10">
    <property type="entry name" value="Intergrase catalytic core"/>
    <property type="match status" value="1"/>
</dbReference>
<feature type="domain" description="Tyr recombinase" evidence="2">
    <location>
        <begin position="11"/>
        <end position="196"/>
    </location>
</feature>
<dbReference type="Proteomes" id="UP001596406">
    <property type="component" value="Unassembled WGS sequence"/>
</dbReference>
<dbReference type="InterPro" id="IPR002104">
    <property type="entry name" value="Integrase_catalytic"/>
</dbReference>
<protein>
    <submittedName>
        <fullName evidence="3">Site-specific integrase</fullName>
    </submittedName>
</protein>
<accession>A0ABD5UBH6</accession>
<dbReference type="SUPFAM" id="SSF56349">
    <property type="entry name" value="DNA breaking-rejoining enzymes"/>
    <property type="match status" value="1"/>
</dbReference>
<dbReference type="PROSITE" id="PS51898">
    <property type="entry name" value="TYR_RECOMBINASE"/>
    <property type="match status" value="1"/>
</dbReference>
<dbReference type="EMBL" id="JBHSXM010000001">
    <property type="protein sequence ID" value="MFC6837568.1"/>
    <property type="molecule type" value="Genomic_DNA"/>
</dbReference>
<keyword evidence="4" id="KW-1185">Reference proteome</keyword>
<organism evidence="3 4">
    <name type="scientific">Halomarina ordinaria</name>
    <dbReference type="NCBI Taxonomy" id="3033939"/>
    <lineage>
        <taxon>Archaea</taxon>
        <taxon>Methanobacteriati</taxon>
        <taxon>Methanobacteriota</taxon>
        <taxon>Stenosarchaea group</taxon>
        <taxon>Halobacteria</taxon>
        <taxon>Halobacteriales</taxon>
        <taxon>Natronomonadaceae</taxon>
        <taxon>Halomarina</taxon>
    </lineage>
</organism>
<dbReference type="InterPro" id="IPR013762">
    <property type="entry name" value="Integrase-like_cat_sf"/>
</dbReference>
<dbReference type="InterPro" id="IPR011010">
    <property type="entry name" value="DNA_brk_join_enz"/>
</dbReference>
<dbReference type="RefSeq" id="WP_304449233.1">
    <property type="nucleotide sequence ID" value="NZ_JARRAH010000001.1"/>
</dbReference>
<dbReference type="Pfam" id="PF00589">
    <property type="entry name" value="Phage_integrase"/>
    <property type="match status" value="1"/>
</dbReference>